<dbReference type="AlphaFoldDB" id="A0A9W8EDD5"/>
<evidence type="ECO:0000313" key="9">
    <source>
        <dbReference type="EMBL" id="KAJ1978463.1"/>
    </source>
</evidence>
<evidence type="ECO:0000256" key="2">
    <source>
        <dbReference type="ARBA" id="ARBA00006378"/>
    </source>
</evidence>
<evidence type="ECO:0000256" key="6">
    <source>
        <dbReference type="ARBA" id="ARBA00023163"/>
    </source>
</evidence>
<gene>
    <name evidence="9" type="primary">SOH1</name>
    <name evidence="9" type="ORF">H4R34_003195</name>
</gene>
<dbReference type="GO" id="GO:0016592">
    <property type="term" value="C:mediator complex"/>
    <property type="evidence" value="ECO:0007669"/>
    <property type="project" value="InterPro"/>
</dbReference>
<dbReference type="InterPro" id="IPR008831">
    <property type="entry name" value="Mediator_Med31"/>
</dbReference>
<evidence type="ECO:0000256" key="8">
    <source>
        <dbReference type="RuleBase" id="RU364129"/>
    </source>
</evidence>
<dbReference type="GO" id="GO:0003712">
    <property type="term" value="F:transcription coregulator activity"/>
    <property type="evidence" value="ECO:0007669"/>
    <property type="project" value="InterPro"/>
</dbReference>
<accession>A0A9W8EDD5</accession>
<evidence type="ECO:0000256" key="7">
    <source>
        <dbReference type="ARBA" id="ARBA00023242"/>
    </source>
</evidence>
<evidence type="ECO:0000313" key="10">
    <source>
        <dbReference type="Proteomes" id="UP001151582"/>
    </source>
</evidence>
<dbReference type="Proteomes" id="UP001151582">
    <property type="component" value="Unassembled WGS sequence"/>
</dbReference>
<evidence type="ECO:0000256" key="1">
    <source>
        <dbReference type="ARBA" id="ARBA00004123"/>
    </source>
</evidence>
<keyword evidence="4 8" id="KW-0805">Transcription regulation</keyword>
<evidence type="ECO:0000256" key="5">
    <source>
        <dbReference type="ARBA" id="ARBA00023159"/>
    </source>
</evidence>
<evidence type="ECO:0000256" key="4">
    <source>
        <dbReference type="ARBA" id="ARBA00023015"/>
    </source>
</evidence>
<keyword evidence="7 8" id="KW-0539">Nucleus</keyword>
<comment type="function">
    <text evidence="8">Component of the Mediator complex, a coactivator involved in the regulated transcription of nearly all RNA polymerase II-dependent genes. Mediator functions as a bridge to convey information from gene-specific regulatory proteins to the basal RNA polymerase II transcription machinery. Mediator is recruited to promoters by direct interactions with regulatory proteins and serves as a scaffold for the assembly of a functional preinitiation complex with RNA polymerase II and the general transcription factors.</text>
</comment>
<dbReference type="Gene3D" id="1.10.10.1340">
    <property type="entry name" value="Mediator of RNA polymerase II, submodule Med31 (Soh1)"/>
    <property type="match status" value="1"/>
</dbReference>
<dbReference type="EMBL" id="JANBQB010000275">
    <property type="protein sequence ID" value="KAJ1978463.1"/>
    <property type="molecule type" value="Genomic_DNA"/>
</dbReference>
<keyword evidence="6 8" id="KW-0804">Transcription</keyword>
<keyword evidence="10" id="KW-1185">Reference proteome</keyword>
<dbReference type="PANTHER" id="PTHR13186">
    <property type="entry name" value="MEDIATOR OF RNA POLYMERASE II TRANSCRIPTION SUBUNIT 31"/>
    <property type="match status" value="1"/>
</dbReference>
<evidence type="ECO:0000256" key="3">
    <source>
        <dbReference type="ARBA" id="ARBA00019660"/>
    </source>
</evidence>
<protein>
    <recommendedName>
        <fullName evidence="3 8">Mediator of RNA polymerase II transcription subunit 31</fullName>
    </recommendedName>
</protein>
<sequence length="130" mass="15816">MQAPTAPNPNQERFQIELEFVQCLANPWYLNHLGQQQYLKDPQFVRYLKYLQYWKQPEYARFVIYPHCLYFLDLLQRAEFREAIAKQEVATFIHQKQFFHWMFYRRGEPLPKDLAELVKPPSDFNHTTSS</sequence>
<proteinExistence type="inferred from homology"/>
<comment type="subcellular location">
    <subcellularLocation>
        <location evidence="1 8">Nucleus</location>
    </subcellularLocation>
</comment>
<dbReference type="FunFam" id="1.10.10.1340:FF:000001">
    <property type="entry name" value="Mediator of RNA polymerase II transcription subunit 31"/>
    <property type="match status" value="1"/>
</dbReference>
<dbReference type="Pfam" id="PF05669">
    <property type="entry name" value="Med31"/>
    <property type="match status" value="1"/>
</dbReference>
<dbReference type="OrthoDB" id="10257739at2759"/>
<comment type="similarity">
    <text evidence="2 8">Belongs to the Mediator complex subunit 31 family.</text>
</comment>
<comment type="caution">
    <text evidence="9">The sequence shown here is derived from an EMBL/GenBank/DDBJ whole genome shotgun (WGS) entry which is preliminary data.</text>
</comment>
<organism evidence="9 10">
    <name type="scientific">Dimargaris verticillata</name>
    <dbReference type="NCBI Taxonomy" id="2761393"/>
    <lineage>
        <taxon>Eukaryota</taxon>
        <taxon>Fungi</taxon>
        <taxon>Fungi incertae sedis</taxon>
        <taxon>Zoopagomycota</taxon>
        <taxon>Kickxellomycotina</taxon>
        <taxon>Dimargaritomycetes</taxon>
        <taxon>Dimargaritales</taxon>
        <taxon>Dimargaritaceae</taxon>
        <taxon>Dimargaris</taxon>
    </lineage>
</organism>
<dbReference type="GO" id="GO:0006355">
    <property type="term" value="P:regulation of DNA-templated transcription"/>
    <property type="evidence" value="ECO:0007669"/>
    <property type="project" value="InterPro"/>
</dbReference>
<reference evidence="9" key="1">
    <citation type="submission" date="2022-07" db="EMBL/GenBank/DDBJ databases">
        <title>Phylogenomic reconstructions and comparative analyses of Kickxellomycotina fungi.</title>
        <authorList>
            <person name="Reynolds N.K."/>
            <person name="Stajich J.E."/>
            <person name="Barry K."/>
            <person name="Grigoriev I.V."/>
            <person name="Crous P."/>
            <person name="Smith M.E."/>
        </authorList>
    </citation>
    <scope>NUCLEOTIDE SEQUENCE</scope>
    <source>
        <strain evidence="9">RSA 567</strain>
    </source>
</reference>
<dbReference type="InterPro" id="IPR038089">
    <property type="entry name" value="Med31_sf"/>
</dbReference>
<comment type="subunit">
    <text evidence="8">Component of the Mediator complex.</text>
</comment>
<name>A0A9W8EDD5_9FUNG</name>
<keyword evidence="5 8" id="KW-0010">Activator</keyword>